<organism evidence="9 10">
    <name type="scientific">Klebsormidium nitens</name>
    <name type="common">Green alga</name>
    <name type="synonym">Ulothrix nitens</name>
    <dbReference type="NCBI Taxonomy" id="105231"/>
    <lineage>
        <taxon>Eukaryota</taxon>
        <taxon>Viridiplantae</taxon>
        <taxon>Streptophyta</taxon>
        <taxon>Klebsormidiophyceae</taxon>
        <taxon>Klebsormidiales</taxon>
        <taxon>Klebsormidiaceae</taxon>
        <taxon>Klebsormidium</taxon>
    </lineage>
</organism>
<dbReference type="InterPro" id="IPR008796">
    <property type="entry name" value="PSAN"/>
</dbReference>
<dbReference type="InterPro" id="IPR019546">
    <property type="entry name" value="TAT_signal_bac_arc"/>
</dbReference>
<dbReference type="InterPro" id="IPR044907">
    <property type="entry name" value="PSAN_sf"/>
</dbReference>
<dbReference type="PANTHER" id="PTHR36814">
    <property type="entry name" value="PHOTOSYSTEM I REACTION CENTER SUBUNIT N, CHLOROPLASTIC"/>
    <property type="match status" value="1"/>
</dbReference>
<dbReference type="PANTHER" id="PTHR36814:SF1">
    <property type="entry name" value="PHOTOSYSTEM I REACTION CENTER SUBUNIT N, CHLOROPLASTIC"/>
    <property type="match status" value="1"/>
</dbReference>
<keyword evidence="3" id="KW-0150">Chloroplast</keyword>
<evidence type="ECO:0000256" key="8">
    <source>
        <dbReference type="ARBA" id="ARBA00023136"/>
    </source>
</evidence>
<dbReference type="Pfam" id="PF05479">
    <property type="entry name" value="PsaN"/>
    <property type="match status" value="1"/>
</dbReference>
<dbReference type="NCBIfam" id="TIGR01409">
    <property type="entry name" value="TAT_signal_seq"/>
    <property type="match status" value="1"/>
</dbReference>
<keyword evidence="10" id="KW-1185">Reference proteome</keyword>
<dbReference type="AlphaFoldDB" id="A0A1Y1HT35"/>
<evidence type="ECO:0000256" key="3">
    <source>
        <dbReference type="ARBA" id="ARBA00022528"/>
    </source>
</evidence>
<dbReference type="Gene3D" id="4.10.1190.10">
    <property type="entry name" value="Chlorophyll A-B binding protein"/>
    <property type="match status" value="1"/>
</dbReference>
<gene>
    <name evidence="9" type="ORF">KFL_000360310</name>
</gene>
<dbReference type="Proteomes" id="UP000054558">
    <property type="component" value="Unassembled WGS sequence"/>
</dbReference>
<keyword evidence="8" id="KW-0472">Membrane</keyword>
<keyword evidence="5" id="KW-0934">Plastid</keyword>
<dbReference type="OrthoDB" id="512227at2759"/>
<evidence type="ECO:0000256" key="7">
    <source>
        <dbReference type="ARBA" id="ARBA00023078"/>
    </source>
</evidence>
<name>A0A1Y1HT35_KLENI</name>
<evidence type="ECO:0000313" key="9">
    <source>
        <dbReference type="EMBL" id="GAQ79716.1"/>
    </source>
</evidence>
<reference evidence="9 10" key="1">
    <citation type="journal article" date="2014" name="Nat. Commun.">
        <title>Klebsormidium flaccidum genome reveals primary factors for plant terrestrial adaptation.</title>
        <authorList>
            <person name="Hori K."/>
            <person name="Maruyama F."/>
            <person name="Fujisawa T."/>
            <person name="Togashi T."/>
            <person name="Yamamoto N."/>
            <person name="Seo M."/>
            <person name="Sato S."/>
            <person name="Yamada T."/>
            <person name="Mori H."/>
            <person name="Tajima N."/>
            <person name="Moriyama T."/>
            <person name="Ikeuchi M."/>
            <person name="Watanabe M."/>
            <person name="Wada H."/>
            <person name="Kobayashi K."/>
            <person name="Saito M."/>
            <person name="Masuda T."/>
            <person name="Sasaki-Sekimoto Y."/>
            <person name="Mashiguchi K."/>
            <person name="Awai K."/>
            <person name="Shimojima M."/>
            <person name="Masuda S."/>
            <person name="Iwai M."/>
            <person name="Nobusawa T."/>
            <person name="Narise T."/>
            <person name="Kondo S."/>
            <person name="Saito H."/>
            <person name="Sato R."/>
            <person name="Murakawa M."/>
            <person name="Ihara Y."/>
            <person name="Oshima-Yamada Y."/>
            <person name="Ohtaka K."/>
            <person name="Satoh M."/>
            <person name="Sonobe K."/>
            <person name="Ishii M."/>
            <person name="Ohtani R."/>
            <person name="Kanamori-Sato M."/>
            <person name="Honoki R."/>
            <person name="Miyazaki D."/>
            <person name="Mochizuki H."/>
            <person name="Umetsu J."/>
            <person name="Higashi K."/>
            <person name="Shibata D."/>
            <person name="Kamiya Y."/>
            <person name="Sato N."/>
            <person name="Nakamura Y."/>
            <person name="Tabata S."/>
            <person name="Ida S."/>
            <person name="Kurokawa K."/>
            <person name="Ohta H."/>
        </authorList>
    </citation>
    <scope>NUCLEOTIDE SEQUENCE [LARGE SCALE GENOMIC DNA]</scope>
    <source>
        <strain evidence="9 10">NIES-2285</strain>
    </source>
</reference>
<evidence type="ECO:0000313" key="10">
    <source>
        <dbReference type="Proteomes" id="UP000054558"/>
    </source>
</evidence>
<evidence type="ECO:0000256" key="1">
    <source>
        <dbReference type="ARBA" id="ARBA00004622"/>
    </source>
</evidence>
<comment type="similarity">
    <text evidence="2">Belongs to the psaN family.</text>
</comment>
<sequence length="155" mass="16329">MASSSLCASAFKGASLIVAPQSRVTRSLPAASQPRTIVCSAQQSRRDVLKFAAIFVASGALTAQQALAEGATGLTASLLAKSETNKAANDRARLNTSYANQGRAYTVQNGTCKFPDNFTGCQDLARRQDVKFLSADLKTECAGKEKGKCASNNLY</sequence>
<dbReference type="EMBL" id="DF236985">
    <property type="protein sequence ID" value="GAQ79716.1"/>
    <property type="molecule type" value="Genomic_DNA"/>
</dbReference>
<comment type="subcellular location">
    <subcellularLocation>
        <location evidence="1">Plastid</location>
        <location evidence="1">Chloroplast thylakoid membrane</location>
        <topology evidence="1">Peripheral membrane protein</topology>
        <orientation evidence="1">Lumenal side</orientation>
    </subcellularLocation>
</comment>
<accession>A0A1Y1HT35</accession>
<dbReference type="GO" id="GO:0030093">
    <property type="term" value="C:chloroplast photosystem I"/>
    <property type="evidence" value="ECO:0000318"/>
    <property type="project" value="GO_Central"/>
</dbReference>
<protein>
    <submittedName>
        <fullName evidence="9">Photosystem I subunit psaN</fullName>
    </submittedName>
</protein>
<evidence type="ECO:0000256" key="5">
    <source>
        <dbReference type="ARBA" id="ARBA00022640"/>
    </source>
</evidence>
<evidence type="ECO:0000256" key="6">
    <source>
        <dbReference type="ARBA" id="ARBA00022836"/>
    </source>
</evidence>
<dbReference type="GO" id="GO:0015979">
    <property type="term" value="P:photosynthesis"/>
    <property type="evidence" value="ECO:0007669"/>
    <property type="project" value="UniProtKB-KW"/>
</dbReference>
<evidence type="ECO:0000256" key="4">
    <source>
        <dbReference type="ARBA" id="ARBA00022531"/>
    </source>
</evidence>
<keyword evidence="4" id="KW-0602">Photosynthesis</keyword>
<keyword evidence="6" id="KW-0603">Photosystem I</keyword>
<evidence type="ECO:0000256" key="2">
    <source>
        <dbReference type="ARBA" id="ARBA00010661"/>
    </source>
</evidence>
<dbReference type="STRING" id="105231.A0A1Y1HT35"/>
<keyword evidence="7" id="KW-0793">Thylakoid</keyword>
<proteinExistence type="inferred from homology"/>
<dbReference type="OMA" id="MGATCAN"/>